<dbReference type="InParanoid" id="A0A330L5E9"/>
<dbReference type="SMART" id="SM00260">
    <property type="entry name" value="CheW"/>
    <property type="match status" value="1"/>
</dbReference>
<evidence type="ECO:0000313" key="3">
    <source>
        <dbReference type="Proteomes" id="UP000248168"/>
    </source>
</evidence>
<gene>
    <name evidence="2" type="ORF">NITLEN_20643</name>
</gene>
<dbReference type="Gene3D" id="2.30.30.40">
    <property type="entry name" value="SH3 Domains"/>
    <property type="match status" value="1"/>
</dbReference>
<dbReference type="PROSITE" id="PS50851">
    <property type="entry name" value="CHEW"/>
    <property type="match status" value="1"/>
</dbReference>
<dbReference type="GO" id="GO:0005829">
    <property type="term" value="C:cytosol"/>
    <property type="evidence" value="ECO:0007669"/>
    <property type="project" value="TreeGrafter"/>
</dbReference>
<dbReference type="InterPro" id="IPR039315">
    <property type="entry name" value="CheW"/>
</dbReference>
<sequence>MGTALSSQEPAGVDEAGEEQHQYLTFLLGKELFAIGILGVKEIIEYGTLTAVPMMPPCVRGVINLRGRVVPVVDLAVRFGRPLTEPGRRTCIVIVEVATEGDHRDIGIIVDAVNQVIEILPEEIEPAPSFGANLRGEFIQGMGKVDGRFVIILEITRVLSIDEMAQLRSGQDALTSASGPAASALQVAG</sequence>
<accession>A0A330L5E9</accession>
<dbReference type="GO" id="GO:0006935">
    <property type="term" value="P:chemotaxis"/>
    <property type="evidence" value="ECO:0007669"/>
    <property type="project" value="InterPro"/>
</dbReference>
<keyword evidence="3" id="KW-1185">Reference proteome</keyword>
<dbReference type="OrthoDB" id="9790406at2"/>
<dbReference type="Proteomes" id="UP000248168">
    <property type="component" value="Unassembled WGS sequence"/>
</dbReference>
<proteinExistence type="predicted"/>
<dbReference type="SUPFAM" id="SSF50341">
    <property type="entry name" value="CheW-like"/>
    <property type="match status" value="1"/>
</dbReference>
<reference evidence="3" key="1">
    <citation type="submission" date="2018-04" db="EMBL/GenBank/DDBJ databases">
        <authorList>
            <person name="Lucker S."/>
            <person name="Sakoula D."/>
        </authorList>
    </citation>
    <scope>NUCLEOTIDE SEQUENCE [LARGE SCALE GENOMIC DNA]</scope>
</reference>
<dbReference type="Gene3D" id="2.40.50.180">
    <property type="entry name" value="CheA-289, Domain 4"/>
    <property type="match status" value="1"/>
</dbReference>
<evidence type="ECO:0000313" key="2">
    <source>
        <dbReference type="EMBL" id="SPP65003.1"/>
    </source>
</evidence>
<dbReference type="GO" id="GO:0007165">
    <property type="term" value="P:signal transduction"/>
    <property type="evidence" value="ECO:0007669"/>
    <property type="project" value="InterPro"/>
</dbReference>
<evidence type="ECO:0000259" key="1">
    <source>
        <dbReference type="PROSITE" id="PS50851"/>
    </source>
</evidence>
<organism evidence="2 3">
    <name type="scientific">Nitrospira lenta</name>
    <dbReference type="NCBI Taxonomy" id="1436998"/>
    <lineage>
        <taxon>Bacteria</taxon>
        <taxon>Pseudomonadati</taxon>
        <taxon>Nitrospirota</taxon>
        <taxon>Nitrospiria</taxon>
        <taxon>Nitrospirales</taxon>
        <taxon>Nitrospiraceae</taxon>
        <taxon>Nitrospira</taxon>
    </lineage>
</organism>
<dbReference type="PANTHER" id="PTHR22617:SF41">
    <property type="entry name" value="CHEMOTAXIS SIGNAL TRANSDUCTION SYSTEM ADAPTOR PROTEIN CHEW"/>
    <property type="match status" value="1"/>
</dbReference>
<dbReference type="InterPro" id="IPR002545">
    <property type="entry name" value="CheW-lke_dom"/>
</dbReference>
<dbReference type="EMBL" id="OUNR01000012">
    <property type="protein sequence ID" value="SPP65003.1"/>
    <property type="molecule type" value="Genomic_DNA"/>
</dbReference>
<name>A0A330L5E9_9BACT</name>
<protein>
    <submittedName>
        <fullName evidence="2">CheW-like domain protein</fullName>
    </submittedName>
</protein>
<dbReference type="Pfam" id="PF01584">
    <property type="entry name" value="CheW"/>
    <property type="match status" value="1"/>
</dbReference>
<dbReference type="RefSeq" id="WP_121989312.1">
    <property type="nucleotide sequence ID" value="NZ_OUNR01000012.1"/>
</dbReference>
<dbReference type="PANTHER" id="PTHR22617">
    <property type="entry name" value="CHEMOTAXIS SENSOR HISTIDINE KINASE-RELATED"/>
    <property type="match status" value="1"/>
</dbReference>
<dbReference type="InterPro" id="IPR036061">
    <property type="entry name" value="CheW-like_dom_sf"/>
</dbReference>
<dbReference type="AlphaFoldDB" id="A0A330L5E9"/>
<feature type="domain" description="CheW-like" evidence="1">
    <location>
        <begin position="20"/>
        <end position="164"/>
    </location>
</feature>